<protein>
    <submittedName>
        <fullName evidence="3">Uncharacterized protein</fullName>
    </submittedName>
</protein>
<dbReference type="STRING" id="65357.A0A024G209"/>
<sequence length="810" mass="92122">MTDGKLRHSSDDGEDDEDARLSHNQTRLLYLISLYSKAALQATDAEEWIPKSALHVFLYEAIISKALDYDYAPSSELIDNKRHYINTSHEGTSDLDYLCENGFLHSLRLSVSRSEPVTCYQISNRGTGKLDQIETLDKLSVDKVVHVPGTSRLLTVEWKDDKFWLVDAQHDYARGSSITDIEDVSYVSSAYIPQHFRHGGRPTLSNAHRAYECAIGASTIKDELDEIIALGSVSISVAEYVPFGLNKMVQLNTTLGSMDRIQGGFFTTSADINISDTRVAVRPGLTSITVLDYQSSSYVNFEADIHFPEAAGILQIEAFGCSVLATGSCFYGMQIEAIMNHVRDHVSLDHLSRLLVDVHMDSSTILDSVLSNHQRAIMQFIYSDQALSRNKMNLIIANQIRPHLSAREYMDRGDFENEFKQIIGHVRAAYDITDHDTLLLGSNGLFIAGPKCRHYEPLFCCFVQLEAIRLFIQNFFGRTSNFINELKRMQAEVMENATKDPQSSETVWFRSVEFTHEIVLVEEVPMYLKDSLEGMHIPSEPPEQAGRNLYERLELGSLKERLELSVKDLDIVATQARKELVNLEKLCMLRADKRRQYEDKLARMQSSRRIYAANDSELTANLWALQVLSSGLLAFGLLDRLTGEWTVMDTKWMEDFVSTMLHNNPGLWFFISLITWASIIGCIAMLLLWLSYRSKGIIRISLEERMPIYVPNLRTFIHSKIIDEETKKCSDSVQLTKIRWKEVEKAEWGGRAPEIELEFDEVNGFLHRIGISYNRRRAIKALAFSSNELSKHIIQQLNEANVLIPQKKAL</sequence>
<dbReference type="EMBL" id="CAIX01000012">
    <property type="protein sequence ID" value="CCI40868.1"/>
    <property type="molecule type" value="Genomic_DNA"/>
</dbReference>
<accession>A0A024G209</accession>
<gene>
    <name evidence="3" type="ORF">BN9_016520</name>
</gene>
<dbReference type="AlphaFoldDB" id="A0A024G209"/>
<feature type="coiled-coil region" evidence="1">
    <location>
        <begin position="559"/>
        <end position="586"/>
    </location>
</feature>
<keyword evidence="2" id="KW-0812">Transmembrane</keyword>
<feature type="transmembrane region" description="Helical" evidence="2">
    <location>
        <begin position="667"/>
        <end position="690"/>
    </location>
</feature>
<evidence type="ECO:0000256" key="1">
    <source>
        <dbReference type="SAM" id="Coils"/>
    </source>
</evidence>
<proteinExistence type="predicted"/>
<keyword evidence="2" id="KW-1133">Transmembrane helix</keyword>
<evidence type="ECO:0000256" key="2">
    <source>
        <dbReference type="SAM" id="Phobius"/>
    </source>
</evidence>
<name>A0A024G209_9STRA</name>
<comment type="caution">
    <text evidence="3">The sequence shown here is derived from an EMBL/GenBank/DDBJ whole genome shotgun (WGS) entry which is preliminary data.</text>
</comment>
<evidence type="ECO:0000313" key="4">
    <source>
        <dbReference type="Proteomes" id="UP000053237"/>
    </source>
</evidence>
<organism evidence="3 4">
    <name type="scientific">Albugo candida</name>
    <dbReference type="NCBI Taxonomy" id="65357"/>
    <lineage>
        <taxon>Eukaryota</taxon>
        <taxon>Sar</taxon>
        <taxon>Stramenopiles</taxon>
        <taxon>Oomycota</taxon>
        <taxon>Peronosporomycetes</taxon>
        <taxon>Albuginales</taxon>
        <taxon>Albuginaceae</taxon>
        <taxon>Albugo</taxon>
    </lineage>
</organism>
<keyword evidence="4" id="KW-1185">Reference proteome</keyword>
<keyword evidence="1" id="KW-0175">Coiled coil</keyword>
<evidence type="ECO:0000313" key="3">
    <source>
        <dbReference type="EMBL" id="CCI40868.1"/>
    </source>
</evidence>
<dbReference type="InParanoid" id="A0A024G209"/>
<dbReference type="Proteomes" id="UP000053237">
    <property type="component" value="Unassembled WGS sequence"/>
</dbReference>
<reference evidence="3 4" key="1">
    <citation type="submission" date="2012-05" db="EMBL/GenBank/DDBJ databases">
        <title>Recombination and specialization in a pathogen metapopulation.</title>
        <authorList>
            <person name="Gardiner A."/>
            <person name="Kemen E."/>
            <person name="Schultz-Larsen T."/>
            <person name="MacLean D."/>
            <person name="Van Oosterhout C."/>
            <person name="Jones J.D.G."/>
        </authorList>
    </citation>
    <scope>NUCLEOTIDE SEQUENCE [LARGE SCALE GENOMIC DNA]</scope>
    <source>
        <strain evidence="3 4">Ac Nc2</strain>
    </source>
</reference>
<dbReference type="OrthoDB" id="494993at2759"/>
<keyword evidence="2" id="KW-0472">Membrane</keyword>